<dbReference type="OrthoDB" id="9785549at2"/>
<dbReference type="EMBL" id="CP039543">
    <property type="protein sequence ID" value="QJT10592.1"/>
    <property type="molecule type" value="Genomic_DNA"/>
</dbReference>
<dbReference type="CDD" id="cd07361">
    <property type="entry name" value="MEMO_like"/>
    <property type="match status" value="1"/>
</dbReference>
<dbReference type="Proteomes" id="UP000434052">
    <property type="component" value="Unassembled WGS sequence"/>
</dbReference>
<dbReference type="PANTHER" id="PTHR11060:SF0">
    <property type="entry name" value="PROTEIN MEMO1"/>
    <property type="match status" value="1"/>
</dbReference>
<evidence type="ECO:0000313" key="4">
    <source>
        <dbReference type="EMBL" id="TVM34176.1"/>
    </source>
</evidence>
<evidence type="ECO:0000313" key="3">
    <source>
        <dbReference type="EMBL" id="QJT10592.1"/>
    </source>
</evidence>
<comment type="similarity">
    <text evidence="1 2">Belongs to the MEMO1 family.</text>
</comment>
<dbReference type="InterPro" id="IPR002737">
    <property type="entry name" value="MEMO1_fam"/>
</dbReference>
<dbReference type="SUPFAM" id="SSF53213">
    <property type="entry name" value="LigB-like"/>
    <property type="match status" value="1"/>
</dbReference>
<dbReference type="Proteomes" id="UP000503251">
    <property type="component" value="Chromosome"/>
</dbReference>
<keyword evidence="6" id="KW-1185">Reference proteome</keyword>
<dbReference type="NCBIfam" id="TIGR04336">
    <property type="entry name" value="AmmeMemoSam_B"/>
    <property type="match status" value="1"/>
</dbReference>
<protein>
    <recommendedName>
        <fullName evidence="2">MEMO1 family protein DQK91_09800</fullName>
    </recommendedName>
</protein>
<dbReference type="Pfam" id="PF01875">
    <property type="entry name" value="Memo"/>
    <property type="match status" value="1"/>
</dbReference>
<reference evidence="3 6" key="2">
    <citation type="submission" date="2019-04" db="EMBL/GenBank/DDBJ databases">
        <title>Isolation and culture of sulfate reducing bacteria from the cold seep of the South China Sea.</title>
        <authorList>
            <person name="Sun C."/>
            <person name="Liu R."/>
        </authorList>
    </citation>
    <scope>NUCLEOTIDE SEQUENCE [LARGE SCALE GENOMIC DNA]</scope>
    <source>
        <strain evidence="3 6">CS1</strain>
    </source>
</reference>
<organism evidence="4 5">
    <name type="scientific">Oceanidesulfovibrio marinus</name>
    <dbReference type="NCBI Taxonomy" id="370038"/>
    <lineage>
        <taxon>Bacteria</taxon>
        <taxon>Pseudomonadati</taxon>
        <taxon>Thermodesulfobacteriota</taxon>
        <taxon>Desulfovibrionia</taxon>
        <taxon>Desulfovibrionales</taxon>
        <taxon>Desulfovibrionaceae</taxon>
        <taxon>Oceanidesulfovibrio</taxon>
    </lineage>
</organism>
<accession>A0A6P1ZI51</accession>
<dbReference type="RefSeq" id="WP_144305174.1">
    <property type="nucleotide sequence ID" value="NZ_CP039543.1"/>
</dbReference>
<proteinExistence type="inferred from homology"/>
<dbReference type="HAMAP" id="MF_00055">
    <property type="entry name" value="MEMO1"/>
    <property type="match status" value="1"/>
</dbReference>
<evidence type="ECO:0000256" key="2">
    <source>
        <dbReference type="HAMAP-Rule" id="MF_00055"/>
    </source>
</evidence>
<evidence type="ECO:0000313" key="6">
    <source>
        <dbReference type="Proteomes" id="UP000503251"/>
    </source>
</evidence>
<dbReference type="PANTHER" id="PTHR11060">
    <property type="entry name" value="PROTEIN MEMO1"/>
    <property type="match status" value="1"/>
</dbReference>
<dbReference type="Gene3D" id="3.40.830.10">
    <property type="entry name" value="LigB-like"/>
    <property type="match status" value="1"/>
</dbReference>
<name>A0A6P1ZI51_9BACT</name>
<sequence>MDRNPIVAGRFYDDNPRRLYDQIGTYLDAAGPMDQERTILAMAPHAGYVYSGRVAGMALGRANLASTIVLLGPNHTGNGLPLAVWPSGKWYIPGGAIPVNESLAAAILQAAPKFAEDSSAHLYEHSLEVMAPFLLELGERRNTSYSIVPIAVAEPHFEVLQETGRALGRLLASWEEPVSMVVSSDMSHYVSARRAKELDTLALDAVKALDPRQLFQTVRERNITMCGVLPMSLAMTAALEMGATKAEIVEYATSGDVSGDFDQVVGYAGAVVS</sequence>
<dbReference type="EMBL" id="QMIF01000005">
    <property type="protein sequence ID" value="TVM34176.1"/>
    <property type="molecule type" value="Genomic_DNA"/>
</dbReference>
<evidence type="ECO:0000313" key="5">
    <source>
        <dbReference type="Proteomes" id="UP000434052"/>
    </source>
</evidence>
<reference evidence="4 5" key="1">
    <citation type="submission" date="2018-06" db="EMBL/GenBank/DDBJ databases">
        <title>Complete genome of Desulfovibrio marinus P48SEP.</title>
        <authorList>
            <person name="Crispim J.S."/>
            <person name="Vidigal P.M.P."/>
            <person name="Silva L.C.F."/>
            <person name="Araujo L.C."/>
            <person name="Laguardia C.N."/>
            <person name="Dias R.S."/>
            <person name="Sousa M.P."/>
            <person name="Paula S.O."/>
            <person name="Silva C."/>
        </authorList>
    </citation>
    <scope>NUCLEOTIDE SEQUENCE [LARGE SCALE GENOMIC DNA]</scope>
    <source>
        <strain evidence="4 5">P48SEP</strain>
    </source>
</reference>
<evidence type="ECO:0000256" key="1">
    <source>
        <dbReference type="ARBA" id="ARBA00006315"/>
    </source>
</evidence>
<dbReference type="AlphaFoldDB" id="A0A6P1ZI51"/>
<gene>
    <name evidence="4" type="primary">amrB</name>
    <name evidence="4" type="ORF">DQK91_09800</name>
    <name evidence="3" type="ORF">E8L03_17440</name>
</gene>